<name>A0ACB5SF93_9PEZI</name>
<gene>
    <name evidence="1" type="primary">g4329</name>
    <name evidence="1" type="ORF">NpPPO83_00004329</name>
</gene>
<keyword evidence="2" id="KW-1185">Reference proteome</keyword>
<sequence length="121" mass="13192">MPRIVRSYRLGGGTKRLAKQLEQAKPSISLIKQALVISAVITHLVPEFDESILDLSKKPLLQVMHVAAHSGLHLRNGVLALRRTLRSHLVGDKPAQPLPSALQHATAESVIGEELLCNLIT</sequence>
<proteinExistence type="predicted"/>
<dbReference type="Proteomes" id="UP001165186">
    <property type="component" value="Unassembled WGS sequence"/>
</dbReference>
<reference evidence="1" key="1">
    <citation type="submission" date="2024-09" db="EMBL/GenBank/DDBJ databases">
        <title>Draft Genome Sequences of Neofusicoccum parvum.</title>
        <authorList>
            <person name="Ashida A."/>
            <person name="Camagna M."/>
            <person name="Tanaka A."/>
            <person name="Takemoto D."/>
        </authorList>
    </citation>
    <scope>NUCLEOTIDE SEQUENCE</scope>
    <source>
        <strain evidence="1">PPO83</strain>
    </source>
</reference>
<evidence type="ECO:0000313" key="1">
    <source>
        <dbReference type="EMBL" id="GME36756.1"/>
    </source>
</evidence>
<protein>
    <submittedName>
        <fullName evidence="1">Uncharacterized protein</fullName>
    </submittedName>
</protein>
<dbReference type="EMBL" id="BSXG01000302">
    <property type="protein sequence ID" value="GME36756.1"/>
    <property type="molecule type" value="Genomic_DNA"/>
</dbReference>
<comment type="caution">
    <text evidence="1">The sequence shown here is derived from an EMBL/GenBank/DDBJ whole genome shotgun (WGS) entry which is preliminary data.</text>
</comment>
<organism evidence="1 2">
    <name type="scientific">Neofusicoccum parvum</name>
    <dbReference type="NCBI Taxonomy" id="310453"/>
    <lineage>
        <taxon>Eukaryota</taxon>
        <taxon>Fungi</taxon>
        <taxon>Dikarya</taxon>
        <taxon>Ascomycota</taxon>
        <taxon>Pezizomycotina</taxon>
        <taxon>Dothideomycetes</taxon>
        <taxon>Dothideomycetes incertae sedis</taxon>
        <taxon>Botryosphaeriales</taxon>
        <taxon>Botryosphaeriaceae</taxon>
        <taxon>Neofusicoccum</taxon>
    </lineage>
</organism>
<accession>A0ACB5SF93</accession>
<evidence type="ECO:0000313" key="2">
    <source>
        <dbReference type="Proteomes" id="UP001165186"/>
    </source>
</evidence>